<dbReference type="Pfam" id="PF17284">
    <property type="entry name" value="Spermine_synt_N"/>
    <property type="match status" value="1"/>
</dbReference>
<accession>A0A2U3EMM3</accession>
<reference evidence="7 8" key="1">
    <citation type="journal article" date="2016" name="Front. Microbiol.">
        <title>Genome and transcriptome sequences reveal the specific parasitism of the nematophagous Purpureocillium lilacinum 36-1.</title>
        <authorList>
            <person name="Xie J."/>
            <person name="Li S."/>
            <person name="Mo C."/>
            <person name="Xiao X."/>
            <person name="Peng D."/>
            <person name="Wang G."/>
            <person name="Xiao Y."/>
        </authorList>
    </citation>
    <scope>NUCLEOTIDE SEQUENCE [LARGE SCALE GENOMIC DNA]</scope>
    <source>
        <strain evidence="7 8">36-1</strain>
    </source>
</reference>
<feature type="active site" description="Proton acceptor" evidence="3">
    <location>
        <position position="429"/>
    </location>
</feature>
<sequence length="555" mass="61364">MALFGRGSGKAVAGRIVHAVCFMLYATGGTRPVTQPGVTPRCEAFFGRRKTTNLCSESALCPAWLDAWRILRRARGTPESEKTEGVGHPSVLWRAPRRRAGHRQRSRWMGSKSNSDALANTESNRAGPSSSLVLRAASDASSAVLLSGHLQRRAMTTGSGMTMLGRRCWGWWCLMREAVVGTRPRTPPNFLSPLVAAAQAPALWKKFPPPSPLHSAASIDPSTFAISSNPFPFSSSRITATLVIPDPSAPFSTLAASSPPPNNMSEITHPTIKDGWFREISDMWPGQAMTLKVEKVLHHEKSKYQDVLVFKSTDYGTVLVLDNVIQCTERDEFSYQEMIAHLALNSHPNPKKVLVIGGGDGGVLREVVKHDCVEEATLCDIDEAVIRLSKQFLPNMAEGLTHPKSTVHIGDGFKFLDDYKNSFDVIITDSSDPEGPAESLFKKPYFQLLHDALREGGVISTQGSENQWLHLPLITQLKKDCKEIFPVAEYAYTTIPTYPSGQIGFMVCCKDPNRNVRVPVRQWTAEEEEKKCRYYNAEIHKASFILPTFAKKALQ</sequence>
<dbReference type="InterPro" id="IPR037163">
    <property type="entry name" value="Spermidine_synt_N_sf"/>
</dbReference>
<protein>
    <submittedName>
        <fullName evidence="7">Spermidine synthase</fullName>
    </submittedName>
</protein>
<dbReference type="Gene3D" id="2.30.140.10">
    <property type="entry name" value="Spermidine synthase, tetramerisation domain"/>
    <property type="match status" value="1"/>
</dbReference>
<comment type="similarity">
    <text evidence="1 4">Belongs to the spermidine/spermine synthase family.</text>
</comment>
<dbReference type="InterPro" id="IPR001045">
    <property type="entry name" value="Spermi_synthase"/>
</dbReference>
<evidence type="ECO:0000256" key="1">
    <source>
        <dbReference type="ARBA" id="ARBA00007867"/>
    </source>
</evidence>
<organism evidence="7 8">
    <name type="scientific">Purpureocillium lilacinum</name>
    <name type="common">Paecilomyces lilacinus</name>
    <dbReference type="NCBI Taxonomy" id="33203"/>
    <lineage>
        <taxon>Eukaryota</taxon>
        <taxon>Fungi</taxon>
        <taxon>Dikarya</taxon>
        <taxon>Ascomycota</taxon>
        <taxon>Pezizomycotina</taxon>
        <taxon>Sordariomycetes</taxon>
        <taxon>Hypocreomycetidae</taxon>
        <taxon>Hypocreales</taxon>
        <taxon>Ophiocordycipitaceae</taxon>
        <taxon>Purpureocillium</taxon>
    </lineage>
</organism>
<evidence type="ECO:0000256" key="2">
    <source>
        <dbReference type="ARBA" id="ARBA00022679"/>
    </source>
</evidence>
<dbReference type="InterPro" id="IPR029063">
    <property type="entry name" value="SAM-dependent_MTases_sf"/>
</dbReference>
<dbReference type="Gene3D" id="3.40.50.150">
    <property type="entry name" value="Vaccinia Virus protein VP39"/>
    <property type="match status" value="1"/>
</dbReference>
<dbReference type="EMBL" id="LCWV01000002">
    <property type="protein sequence ID" value="PWI75767.1"/>
    <property type="molecule type" value="Genomic_DNA"/>
</dbReference>
<dbReference type="FunFam" id="3.40.50.150:FF:000013">
    <property type="entry name" value="Spermidine synthase"/>
    <property type="match status" value="1"/>
</dbReference>
<dbReference type="PROSITE" id="PS51006">
    <property type="entry name" value="PABS_2"/>
    <property type="match status" value="1"/>
</dbReference>
<dbReference type="GO" id="GO:0004766">
    <property type="term" value="F:spermidine synthase activity"/>
    <property type="evidence" value="ECO:0007669"/>
    <property type="project" value="TreeGrafter"/>
</dbReference>
<evidence type="ECO:0000256" key="4">
    <source>
        <dbReference type="RuleBase" id="RU003836"/>
    </source>
</evidence>
<feature type="region of interest" description="Disordered" evidence="5">
    <location>
        <begin position="77"/>
        <end position="130"/>
    </location>
</feature>
<evidence type="ECO:0000313" key="8">
    <source>
        <dbReference type="Proteomes" id="UP000245956"/>
    </source>
</evidence>
<evidence type="ECO:0000313" key="7">
    <source>
        <dbReference type="EMBL" id="PWI75767.1"/>
    </source>
</evidence>
<dbReference type="InterPro" id="IPR035246">
    <property type="entry name" value="Spermidine_synt_N"/>
</dbReference>
<proteinExistence type="inferred from homology"/>
<evidence type="ECO:0000259" key="6">
    <source>
        <dbReference type="PROSITE" id="PS51006"/>
    </source>
</evidence>
<dbReference type="NCBIfam" id="TIGR00417">
    <property type="entry name" value="speE"/>
    <property type="match status" value="1"/>
</dbReference>
<dbReference type="GO" id="GO:0008295">
    <property type="term" value="P:spermidine biosynthetic process"/>
    <property type="evidence" value="ECO:0007669"/>
    <property type="project" value="TreeGrafter"/>
</dbReference>
<keyword evidence="3" id="KW-0620">Polyamine biosynthesis</keyword>
<feature type="compositionally biased region" description="Polar residues" evidence="5">
    <location>
        <begin position="111"/>
        <end position="128"/>
    </location>
</feature>
<dbReference type="Proteomes" id="UP000245956">
    <property type="component" value="Unassembled WGS sequence"/>
</dbReference>
<dbReference type="SUPFAM" id="SSF53335">
    <property type="entry name" value="S-adenosyl-L-methionine-dependent methyltransferases"/>
    <property type="match status" value="1"/>
</dbReference>
<dbReference type="PANTHER" id="PTHR11558">
    <property type="entry name" value="SPERMIDINE/SPERMINE SYNTHASE"/>
    <property type="match status" value="1"/>
</dbReference>
<dbReference type="NCBIfam" id="NF002010">
    <property type="entry name" value="PRK00811.1"/>
    <property type="match status" value="1"/>
</dbReference>
<dbReference type="GO" id="GO:0015940">
    <property type="term" value="P:pantothenate biosynthetic process"/>
    <property type="evidence" value="ECO:0007669"/>
    <property type="project" value="UniProtKB-ARBA"/>
</dbReference>
<dbReference type="PANTHER" id="PTHR11558:SF11">
    <property type="entry name" value="SPERMIDINE SYNTHASE"/>
    <property type="match status" value="1"/>
</dbReference>
<feature type="compositionally biased region" description="Basic residues" evidence="5">
    <location>
        <begin position="95"/>
        <end position="106"/>
    </location>
</feature>
<dbReference type="AlphaFoldDB" id="A0A2U3EMM3"/>
<keyword evidence="2 3" id="KW-0808">Transferase</keyword>
<dbReference type="HAMAP" id="MF_00198">
    <property type="entry name" value="Spermidine_synth"/>
    <property type="match status" value="1"/>
</dbReference>
<dbReference type="FunFam" id="2.30.140.10:FF:000001">
    <property type="entry name" value="SPE3p Spermidine synthase"/>
    <property type="match status" value="1"/>
</dbReference>
<dbReference type="Pfam" id="PF01564">
    <property type="entry name" value="Spermine_synth"/>
    <property type="match status" value="1"/>
</dbReference>
<dbReference type="GO" id="GO:0005829">
    <property type="term" value="C:cytosol"/>
    <property type="evidence" value="ECO:0007669"/>
    <property type="project" value="TreeGrafter"/>
</dbReference>
<gene>
    <name evidence="7" type="ORF">PCL_06425</name>
</gene>
<evidence type="ECO:0000256" key="3">
    <source>
        <dbReference type="PROSITE-ProRule" id="PRU00354"/>
    </source>
</evidence>
<dbReference type="CDD" id="cd02440">
    <property type="entry name" value="AdoMet_MTases"/>
    <property type="match status" value="1"/>
</dbReference>
<dbReference type="PROSITE" id="PS01330">
    <property type="entry name" value="PABS_1"/>
    <property type="match status" value="1"/>
</dbReference>
<comment type="caution">
    <text evidence="7">The sequence shown here is derived from an EMBL/GenBank/DDBJ whole genome shotgun (WGS) entry which is preliminary data.</text>
</comment>
<name>A0A2U3EMM3_PURLI</name>
<dbReference type="InterPro" id="IPR030373">
    <property type="entry name" value="PABS_CS"/>
</dbReference>
<dbReference type="SMR" id="A0A2U3EMM3"/>
<evidence type="ECO:0000256" key="5">
    <source>
        <dbReference type="SAM" id="MobiDB-lite"/>
    </source>
</evidence>
<dbReference type="InterPro" id="IPR030374">
    <property type="entry name" value="PABS"/>
</dbReference>
<feature type="domain" description="PABS" evidence="6">
    <location>
        <begin position="274"/>
        <end position="510"/>
    </location>
</feature>